<keyword evidence="2" id="KW-1185">Reference proteome</keyword>
<proteinExistence type="predicted"/>
<dbReference type="RefSeq" id="WP_013182902.1">
    <property type="nucleotide sequence ID" value="NC_014225.1"/>
</dbReference>
<dbReference type="KEGG" id="wch:wcw_1864"/>
<evidence type="ECO:0000313" key="2">
    <source>
        <dbReference type="Proteomes" id="UP000001505"/>
    </source>
</evidence>
<dbReference type="AlphaFoldDB" id="D6YT07"/>
<reference evidence="1 2" key="1">
    <citation type="journal article" date="2010" name="PLoS ONE">
        <title>The Waddlia genome: a window into chlamydial biology.</title>
        <authorList>
            <person name="Bertelli C."/>
            <person name="Collyn F."/>
            <person name="Croxatto A."/>
            <person name="Ruckert C."/>
            <person name="Polkinghorne A."/>
            <person name="Kebbi-Beghdadi C."/>
            <person name="Goesmann A."/>
            <person name="Vaughan L."/>
            <person name="Greub G."/>
        </authorList>
    </citation>
    <scope>NUCLEOTIDE SEQUENCE [LARGE SCALE GENOMIC DNA]</scope>
    <source>
        <strain evidence="2">ATCC VR-1470 / WSU 86-1044</strain>
    </source>
</reference>
<dbReference type="Proteomes" id="UP000001505">
    <property type="component" value="Chromosome"/>
</dbReference>
<dbReference type="STRING" id="716544.wcw_1864"/>
<sequence length="211" mass="24065">MSAELSNNPYYAKVYIWDTKVGNEDGEGTTVGHASIDLQGKNRGRYFSFRPRNSLLVNPLFLFFPVLGKSEPNLISDIEKEDKAPDHTYKLQLNQSQYDKMAKEIDRLTKQTKKGKLLYHLFPNITVLKPIQMLATEIAQKEITRCPFSGHLMGDERYKDFSELLKIKEGHCASTVHQIVSSAFQLPPTGPTPWKIHPTQLGSYIEHLTKE</sequence>
<organism evidence="1 2">
    <name type="scientific">Waddlia chondrophila (strain ATCC VR-1470 / WSU 86-1044)</name>
    <dbReference type="NCBI Taxonomy" id="716544"/>
    <lineage>
        <taxon>Bacteria</taxon>
        <taxon>Pseudomonadati</taxon>
        <taxon>Chlamydiota</taxon>
        <taxon>Chlamydiia</taxon>
        <taxon>Parachlamydiales</taxon>
        <taxon>Waddliaceae</taxon>
        <taxon>Waddlia</taxon>
    </lineage>
</organism>
<gene>
    <name evidence="1" type="ordered locus">wcw_1864</name>
</gene>
<evidence type="ECO:0000313" key="1">
    <source>
        <dbReference type="EMBL" id="ADI39202.1"/>
    </source>
</evidence>
<accession>D6YT07</accession>
<dbReference type="EMBL" id="CP001928">
    <property type="protein sequence ID" value="ADI39202.1"/>
    <property type="molecule type" value="Genomic_DNA"/>
</dbReference>
<dbReference type="HOGENOM" id="CLU_1304450_0_0_0"/>
<protein>
    <submittedName>
        <fullName evidence="1">Uncharacterized protein</fullName>
    </submittedName>
</protein>
<name>D6YT07_WADCW</name>